<sequence>MDPRGLVAVVTGGNSGLGAGAATRLLADGARVVSLDVAGEPVAGADFIPCDVADPASVKGAVQQVIDRCGAIHILVNNAGIGGLGPIATPEGPGDLVAFRKVIGINLLGAVTVAAEVAHRMIGNDPVGPEGERGVIINTCSIASFEGQEGMGAYTAAKAALKELTLVWARDLSRYAIRVNGVAPGFMATPLVAMLPPDFVAELLRDVEFPKRAGTGEDFAAAVDFLIRTPLVNGEVLRLDGGARPPARTQWAANQASGQ</sequence>
<organism evidence="3 4">
    <name type="scientific">Alteraurantiacibacter buctensis</name>
    <dbReference type="NCBI Taxonomy" id="1503981"/>
    <lineage>
        <taxon>Bacteria</taxon>
        <taxon>Pseudomonadati</taxon>
        <taxon>Pseudomonadota</taxon>
        <taxon>Alphaproteobacteria</taxon>
        <taxon>Sphingomonadales</taxon>
        <taxon>Erythrobacteraceae</taxon>
        <taxon>Alteraurantiacibacter</taxon>
    </lineage>
</organism>
<dbReference type="PRINTS" id="PR00080">
    <property type="entry name" value="SDRFAMILY"/>
</dbReference>
<name>A0A844YTI2_9SPHN</name>
<dbReference type="PROSITE" id="PS00061">
    <property type="entry name" value="ADH_SHORT"/>
    <property type="match status" value="1"/>
</dbReference>
<dbReference type="EMBL" id="WTYV01000001">
    <property type="protein sequence ID" value="MXO70148.1"/>
    <property type="molecule type" value="Genomic_DNA"/>
</dbReference>
<dbReference type="PRINTS" id="PR00081">
    <property type="entry name" value="GDHRDH"/>
</dbReference>
<dbReference type="InterPro" id="IPR002347">
    <property type="entry name" value="SDR_fam"/>
</dbReference>
<dbReference type="Proteomes" id="UP000466966">
    <property type="component" value="Unassembled WGS sequence"/>
</dbReference>
<protein>
    <submittedName>
        <fullName evidence="3">SDR family NAD(P)-dependent oxidoreductase</fullName>
    </submittedName>
</protein>
<dbReference type="InterPro" id="IPR036291">
    <property type="entry name" value="NAD(P)-bd_dom_sf"/>
</dbReference>
<dbReference type="Pfam" id="PF00106">
    <property type="entry name" value="adh_short"/>
    <property type="match status" value="1"/>
</dbReference>
<dbReference type="GO" id="GO:0016491">
    <property type="term" value="F:oxidoreductase activity"/>
    <property type="evidence" value="ECO:0007669"/>
    <property type="project" value="UniProtKB-KW"/>
</dbReference>
<keyword evidence="1" id="KW-0560">Oxidoreductase</keyword>
<dbReference type="RefSeq" id="WP_160770101.1">
    <property type="nucleotide sequence ID" value="NZ_WTYV01000001.1"/>
</dbReference>
<dbReference type="Gene3D" id="3.40.50.720">
    <property type="entry name" value="NAD(P)-binding Rossmann-like Domain"/>
    <property type="match status" value="1"/>
</dbReference>
<gene>
    <name evidence="3" type="ORF">GRI99_00705</name>
</gene>
<evidence type="ECO:0000256" key="1">
    <source>
        <dbReference type="ARBA" id="ARBA00023002"/>
    </source>
</evidence>
<dbReference type="OrthoDB" id="9795647at2"/>
<keyword evidence="4" id="KW-1185">Reference proteome</keyword>
<evidence type="ECO:0000313" key="4">
    <source>
        <dbReference type="Proteomes" id="UP000466966"/>
    </source>
</evidence>
<dbReference type="PANTHER" id="PTHR43658">
    <property type="entry name" value="SHORT-CHAIN DEHYDROGENASE/REDUCTASE"/>
    <property type="match status" value="1"/>
</dbReference>
<comment type="caution">
    <text evidence="3">The sequence shown here is derived from an EMBL/GenBank/DDBJ whole genome shotgun (WGS) entry which is preliminary data.</text>
</comment>
<accession>A0A844YTI2</accession>
<reference evidence="3 4" key="1">
    <citation type="submission" date="2019-12" db="EMBL/GenBank/DDBJ databases">
        <title>Genomic-based taxomic classification of the family Erythrobacteraceae.</title>
        <authorList>
            <person name="Xu L."/>
        </authorList>
    </citation>
    <scope>NUCLEOTIDE SEQUENCE [LARGE SCALE GENOMIC DNA]</scope>
    <source>
        <strain evidence="3 4">M0322</strain>
    </source>
</reference>
<comment type="similarity">
    <text evidence="2">Belongs to the short-chain dehydrogenases/reductases (SDR) family.</text>
</comment>
<proteinExistence type="inferred from homology"/>
<dbReference type="AlphaFoldDB" id="A0A844YTI2"/>
<dbReference type="InterPro" id="IPR020904">
    <property type="entry name" value="Sc_DH/Rdtase_CS"/>
</dbReference>
<evidence type="ECO:0000313" key="3">
    <source>
        <dbReference type="EMBL" id="MXO70148.1"/>
    </source>
</evidence>
<dbReference type="PANTHER" id="PTHR43658:SF8">
    <property type="entry name" value="17-BETA-HYDROXYSTEROID DEHYDROGENASE 14-RELATED"/>
    <property type="match status" value="1"/>
</dbReference>
<dbReference type="SUPFAM" id="SSF51735">
    <property type="entry name" value="NAD(P)-binding Rossmann-fold domains"/>
    <property type="match status" value="1"/>
</dbReference>
<evidence type="ECO:0000256" key="2">
    <source>
        <dbReference type="RuleBase" id="RU000363"/>
    </source>
</evidence>